<evidence type="ECO:0000313" key="2">
    <source>
        <dbReference type="EMBL" id="UYM05324.1"/>
    </source>
</evidence>
<feature type="transmembrane region" description="Helical" evidence="1">
    <location>
        <begin position="108"/>
        <end position="126"/>
    </location>
</feature>
<evidence type="ECO:0000256" key="1">
    <source>
        <dbReference type="SAM" id="Phobius"/>
    </source>
</evidence>
<gene>
    <name evidence="2" type="ORF">L0C25_22900</name>
</gene>
<dbReference type="InterPro" id="IPR021215">
    <property type="entry name" value="DUF2752"/>
</dbReference>
<evidence type="ECO:0000313" key="3">
    <source>
        <dbReference type="Proteomes" id="UP001164390"/>
    </source>
</evidence>
<sequence>MASDSATRRDRRTAVALGGVGVASLVLLQLRDPHASGSYGLCPFHALTGWWCPLCGGLRATHDLFALRIGDALSANVFAVVLVLAGVGYFGYWASIRWRGRPARTLHIGARGLVTVLAVAAAFTVVRNVEFGAALAP</sequence>
<dbReference type="EMBL" id="CP094970">
    <property type="protein sequence ID" value="UYM05324.1"/>
    <property type="molecule type" value="Genomic_DNA"/>
</dbReference>
<keyword evidence="1" id="KW-0812">Transmembrane</keyword>
<feature type="transmembrane region" description="Helical" evidence="1">
    <location>
        <begin position="12"/>
        <end position="30"/>
    </location>
</feature>
<keyword evidence="3" id="KW-1185">Reference proteome</keyword>
<keyword evidence="1" id="KW-0472">Membrane</keyword>
<name>A0AA46YL75_9ACTN</name>
<dbReference type="KEGG" id="sgrg:L0C25_22900"/>
<dbReference type="Proteomes" id="UP001164390">
    <property type="component" value="Chromosome"/>
</dbReference>
<accession>A0AA46YL75</accession>
<organism evidence="2 3">
    <name type="scientific">Solicola gregarius</name>
    <dbReference type="NCBI Taxonomy" id="2908642"/>
    <lineage>
        <taxon>Bacteria</taxon>
        <taxon>Bacillati</taxon>
        <taxon>Actinomycetota</taxon>
        <taxon>Actinomycetes</taxon>
        <taxon>Propionibacteriales</taxon>
        <taxon>Nocardioidaceae</taxon>
        <taxon>Solicola</taxon>
    </lineage>
</organism>
<reference evidence="2" key="1">
    <citation type="submission" date="2022-01" db="EMBL/GenBank/DDBJ databases">
        <title>Nocardioidaceae gen. sp. A5X3R13.</title>
        <authorList>
            <person name="Lopez Marin M.A."/>
            <person name="Uhlik O."/>
        </authorList>
    </citation>
    <scope>NUCLEOTIDE SEQUENCE</scope>
    <source>
        <strain evidence="2">A5X3R13</strain>
    </source>
</reference>
<keyword evidence="1" id="KW-1133">Transmembrane helix</keyword>
<dbReference type="AlphaFoldDB" id="A0AA46YL75"/>
<protein>
    <submittedName>
        <fullName evidence="2">DUF2752 domain-containing protein</fullName>
    </submittedName>
</protein>
<dbReference type="Pfam" id="PF10825">
    <property type="entry name" value="DUF2752"/>
    <property type="match status" value="1"/>
</dbReference>
<proteinExistence type="predicted"/>
<dbReference type="RefSeq" id="WP_271634136.1">
    <property type="nucleotide sequence ID" value="NZ_CP094970.1"/>
</dbReference>
<feature type="transmembrane region" description="Helical" evidence="1">
    <location>
        <begin position="73"/>
        <end position="96"/>
    </location>
</feature>